<dbReference type="PROSITE" id="PS51186">
    <property type="entry name" value="GNAT"/>
    <property type="match status" value="1"/>
</dbReference>
<dbReference type="SUPFAM" id="SSF55729">
    <property type="entry name" value="Acyl-CoA N-acyltransferases (Nat)"/>
    <property type="match status" value="1"/>
</dbReference>
<name>A0ABS7DEV2_9GAMM</name>
<protein>
    <submittedName>
        <fullName evidence="2">GNAT family N-acetyltransferase</fullName>
    </submittedName>
</protein>
<dbReference type="InterPro" id="IPR016181">
    <property type="entry name" value="Acyl_CoA_acyltransferase"/>
</dbReference>
<evidence type="ECO:0000313" key="2">
    <source>
        <dbReference type="EMBL" id="MBW7569827.1"/>
    </source>
</evidence>
<dbReference type="Proteomes" id="UP000731465">
    <property type="component" value="Unassembled WGS sequence"/>
</dbReference>
<accession>A0ABS7DEV2</accession>
<reference evidence="2 3" key="1">
    <citation type="submission" date="2021-03" db="EMBL/GenBank/DDBJ databases">
        <title>Succinivibrio sp. nov. isolated from feces of cow.</title>
        <authorList>
            <person name="Choi J.-Y."/>
        </authorList>
    </citation>
    <scope>NUCLEOTIDE SEQUENCE [LARGE SCALE GENOMIC DNA]</scope>
    <source>
        <strain evidence="2 3">AGMB01872</strain>
    </source>
</reference>
<gene>
    <name evidence="2" type="ORF">J5V48_02850</name>
</gene>
<dbReference type="Gene3D" id="3.40.630.30">
    <property type="match status" value="1"/>
</dbReference>
<dbReference type="RefSeq" id="WP_219936910.1">
    <property type="nucleotide sequence ID" value="NZ_JAGFNY010000005.1"/>
</dbReference>
<evidence type="ECO:0000259" key="1">
    <source>
        <dbReference type="PROSITE" id="PS51186"/>
    </source>
</evidence>
<comment type="caution">
    <text evidence="2">The sequence shown here is derived from an EMBL/GenBank/DDBJ whole genome shotgun (WGS) entry which is preliminary data.</text>
</comment>
<dbReference type="InterPro" id="IPR000182">
    <property type="entry name" value="GNAT_dom"/>
</dbReference>
<evidence type="ECO:0000313" key="3">
    <source>
        <dbReference type="Proteomes" id="UP000731465"/>
    </source>
</evidence>
<sequence length="165" mass="19063">MIEIRKATGEDILVLRKLAKKIVPDSFKSTLNTSQIDYMLDKFYSQKALTDAFDKGQIFFIANCDGEDTGLISFIEQGPNLYLMQKIYVEIKNQNKGIGSALLEKVKNYILKKDNSDFTLELIINRHNPGLSFYKNRGFIKVRDQGLDMEEFYINEEIYSLVVKK</sequence>
<proteinExistence type="predicted"/>
<dbReference type="Pfam" id="PF13673">
    <property type="entry name" value="Acetyltransf_10"/>
    <property type="match status" value="1"/>
</dbReference>
<dbReference type="CDD" id="cd04301">
    <property type="entry name" value="NAT_SF"/>
    <property type="match status" value="1"/>
</dbReference>
<feature type="domain" description="N-acetyltransferase" evidence="1">
    <location>
        <begin position="2"/>
        <end position="159"/>
    </location>
</feature>
<dbReference type="EMBL" id="JAGFNY010000005">
    <property type="protein sequence ID" value="MBW7569827.1"/>
    <property type="molecule type" value="Genomic_DNA"/>
</dbReference>
<keyword evidence="3" id="KW-1185">Reference proteome</keyword>
<organism evidence="2 3">
    <name type="scientific">Succinivibrio faecicola</name>
    <dbReference type="NCBI Taxonomy" id="2820300"/>
    <lineage>
        <taxon>Bacteria</taxon>
        <taxon>Pseudomonadati</taxon>
        <taxon>Pseudomonadota</taxon>
        <taxon>Gammaproteobacteria</taxon>
        <taxon>Aeromonadales</taxon>
        <taxon>Succinivibrionaceae</taxon>
        <taxon>Succinivibrio</taxon>
    </lineage>
</organism>